<dbReference type="InterPro" id="IPR010131">
    <property type="entry name" value="MdtP/NodT-like"/>
</dbReference>
<accession>A0ABY8SQS4</accession>
<evidence type="ECO:0000313" key="4">
    <source>
        <dbReference type="EMBL" id="WHS64279.1"/>
    </source>
</evidence>
<dbReference type="Proteomes" id="UP001240697">
    <property type="component" value="Chromosome"/>
</dbReference>
<keyword evidence="3" id="KW-0175">Coiled coil</keyword>
<evidence type="ECO:0000313" key="5">
    <source>
        <dbReference type="Proteomes" id="UP001240697"/>
    </source>
</evidence>
<evidence type="ECO:0000256" key="2">
    <source>
        <dbReference type="RuleBase" id="RU362097"/>
    </source>
</evidence>
<evidence type="ECO:0000256" key="3">
    <source>
        <dbReference type="SAM" id="Coils"/>
    </source>
</evidence>
<keyword evidence="2" id="KW-1134">Transmembrane beta strand</keyword>
<comment type="similarity">
    <text evidence="1 2">Belongs to the outer membrane factor (OMF) (TC 1.B.17) family.</text>
</comment>
<keyword evidence="2" id="KW-0472">Membrane</keyword>
<proteinExistence type="inferred from homology"/>
<dbReference type="Pfam" id="PF02321">
    <property type="entry name" value="OEP"/>
    <property type="match status" value="2"/>
</dbReference>
<keyword evidence="2" id="KW-0812">Transmembrane</keyword>
<dbReference type="NCBIfam" id="TIGR01845">
    <property type="entry name" value="outer_NodT"/>
    <property type="match status" value="1"/>
</dbReference>
<feature type="coiled-coil region" evidence="3">
    <location>
        <begin position="227"/>
        <end position="254"/>
    </location>
</feature>
<dbReference type="Gene3D" id="1.20.1600.10">
    <property type="entry name" value="Outer membrane efflux proteins (OEP)"/>
    <property type="match status" value="1"/>
</dbReference>
<protein>
    <submittedName>
        <fullName evidence="4">Efflux transporter outer membrane subunit</fullName>
    </submittedName>
</protein>
<dbReference type="SUPFAM" id="SSF56954">
    <property type="entry name" value="Outer membrane efflux proteins (OEP)"/>
    <property type="match status" value="1"/>
</dbReference>
<reference evidence="4 5" key="1">
    <citation type="submission" date="2023-05" db="EMBL/GenBank/DDBJ databases">
        <authorList>
            <person name="Yin Y."/>
            <person name="Lu Z."/>
        </authorList>
    </citation>
    <scope>NUCLEOTIDE SEQUENCE [LARGE SCALE GENOMIC DNA]</scope>
    <source>
        <strain evidence="4 5">ZM22</strain>
    </source>
</reference>
<dbReference type="RefSeq" id="WP_283485420.1">
    <property type="nucleotide sequence ID" value="NZ_CP125947.1"/>
</dbReference>
<dbReference type="InterPro" id="IPR003423">
    <property type="entry name" value="OMP_efflux"/>
</dbReference>
<comment type="subcellular location">
    <subcellularLocation>
        <location evidence="2">Cell membrane</location>
        <topology evidence="2">Lipid-anchor</topology>
    </subcellularLocation>
</comment>
<dbReference type="Gene3D" id="2.20.200.10">
    <property type="entry name" value="Outer membrane efflux proteins (OEP)"/>
    <property type="match status" value="1"/>
</dbReference>
<name>A0ABY8SQS4_9BURK</name>
<organism evidence="4 5">
    <name type="scientific">Comamonas resistens</name>
    <dbReference type="NCBI Taxonomy" id="3046670"/>
    <lineage>
        <taxon>Bacteria</taxon>
        <taxon>Pseudomonadati</taxon>
        <taxon>Pseudomonadota</taxon>
        <taxon>Betaproteobacteria</taxon>
        <taxon>Burkholderiales</taxon>
        <taxon>Comamonadaceae</taxon>
        <taxon>Comamonas</taxon>
    </lineage>
</organism>
<dbReference type="PANTHER" id="PTHR30203">
    <property type="entry name" value="OUTER MEMBRANE CATION EFFLUX PROTEIN"/>
    <property type="match status" value="1"/>
</dbReference>
<keyword evidence="2" id="KW-0564">Palmitate</keyword>
<gene>
    <name evidence="4" type="ORF">QMY55_17475</name>
</gene>
<keyword evidence="2" id="KW-0449">Lipoprotein</keyword>
<keyword evidence="5" id="KW-1185">Reference proteome</keyword>
<evidence type="ECO:0000256" key="1">
    <source>
        <dbReference type="ARBA" id="ARBA00007613"/>
    </source>
</evidence>
<dbReference type="EMBL" id="CP125947">
    <property type="protein sequence ID" value="WHS64279.1"/>
    <property type="molecule type" value="Genomic_DNA"/>
</dbReference>
<sequence length="527" mass="55108">MQALFLNQKGIQPKLVKRQQLTFEKQSVAVLPHLLPVVAAVLLSACSMQPVYKVPAMEVPAQFKEATPQAAAFGVWQPAQSGVGGAGAVPEQWWTVYGDATLNQLQDEAAAGNPSLAQAVARLRSAQAAVASSRAAQLPTLGTTGSGSRALTGGGTYSNTNGENVARSGSINNNFSLGLNASWELDLWGKLSGAVDANQATAQATSDDLAAARLSTQASVAQTYFSLRAAEAQMQFLQETLSNYEQSLKLTQNRYSAGVASSADVAQAQSQYKSTQASLIDAQTSRAQFEHALAALLGKAPAAFSLPVTGVLPKPPAVPEMMASTLLEQRPDIAAAERRVYAANAQIGVARAAYFPSLTLSASAGYRNSVLSDLLSAPNLFWSLGPALAMTLFDGGARSAAVESARASLDLAGATYKQTVITALQEVEDNLVAASNLALEQQVQTEALAAAQKSLTVANNQYKAGIVAYLNVLSAQTTVISAQNSLINVQSRRLTAVNTLLKNVAGRWQTSVKEDVAAGTRPVAAQD</sequence>
<dbReference type="PANTHER" id="PTHR30203:SF33">
    <property type="entry name" value="BLR4455 PROTEIN"/>
    <property type="match status" value="1"/>
</dbReference>